<keyword evidence="3" id="KW-0012">Acyltransferase</keyword>
<reference evidence="3" key="1">
    <citation type="submission" date="2021-07" db="EMBL/GenBank/DDBJ databases">
        <title>Xylan utilisation by Bifidobacterium pseudocatenulatum.</title>
        <authorList>
            <person name="Watanabe Y."/>
        </authorList>
    </citation>
    <scope>NUCLEOTIDE SEQUENCE</scope>
    <source>
        <strain evidence="3">YIT12824</strain>
    </source>
</reference>
<feature type="transmembrane region" description="Helical" evidence="1">
    <location>
        <begin position="275"/>
        <end position="295"/>
    </location>
</feature>
<sequence>MGVKKRFKNRESGIELLRIIAMLLIVLHHEVMHNALPVLDQELSVKKLTLQLFYFTPGKVGIALFFIISAWFVVDKTPSLRLSCRKVWILERELLFWSLCLGAVTLYKVPEERTIESLWKILFPLSRNTWWYATSYAIFLFLSPFLVRGLRALGKKYHGQCCLAMGFLWGVLTLIPNSNLEISLNSMGFIYVFVLIAYYKWYMRPFQTVTAWKMFLISIVVIFLWNVIVSFATVGHSDRIYEYLLCLEREWSVLSLALSFGLFLLFCRLHFQSRIVNSCAASTFGIYLITEHYYVRGILWQQWFNLSNWYNTYSVPVILLIVFVIGIAVFVVTLILDKVRALLFKLTIDRNKGHWFDVLWDVAERRFPILKDKN</sequence>
<dbReference type="InterPro" id="IPR002656">
    <property type="entry name" value="Acyl_transf_3_dom"/>
</dbReference>
<feature type="transmembrane region" description="Helical" evidence="1">
    <location>
        <begin position="157"/>
        <end position="176"/>
    </location>
</feature>
<feature type="domain" description="Acyltransferase 3" evidence="2">
    <location>
        <begin position="13"/>
        <end position="332"/>
    </location>
</feature>
<dbReference type="Pfam" id="PF01757">
    <property type="entry name" value="Acyl_transf_3"/>
    <property type="match status" value="1"/>
</dbReference>
<feature type="transmembrane region" description="Helical" evidence="1">
    <location>
        <begin position="211"/>
        <end position="231"/>
    </location>
</feature>
<keyword evidence="3" id="KW-0808">Transferase</keyword>
<evidence type="ECO:0000259" key="2">
    <source>
        <dbReference type="Pfam" id="PF01757"/>
    </source>
</evidence>
<feature type="transmembrane region" description="Helical" evidence="1">
    <location>
        <begin position="182"/>
        <end position="199"/>
    </location>
</feature>
<feature type="transmembrane region" description="Helical" evidence="1">
    <location>
        <begin position="52"/>
        <end position="74"/>
    </location>
</feature>
<proteinExistence type="predicted"/>
<evidence type="ECO:0000313" key="4">
    <source>
        <dbReference type="Proteomes" id="UP001197735"/>
    </source>
</evidence>
<feature type="transmembrane region" description="Helical" evidence="1">
    <location>
        <begin position="130"/>
        <end position="150"/>
    </location>
</feature>
<name>A0AAW4TVM8_BIFPS</name>
<feature type="transmembrane region" description="Helical" evidence="1">
    <location>
        <begin position="251"/>
        <end position="268"/>
    </location>
</feature>
<gene>
    <name evidence="3" type="ORF">KZP06_09265</name>
</gene>
<keyword evidence="1" id="KW-1133">Transmembrane helix</keyword>
<dbReference type="EMBL" id="JAHXEI010000009">
    <property type="protein sequence ID" value="MCB4880903.1"/>
    <property type="molecule type" value="Genomic_DNA"/>
</dbReference>
<protein>
    <submittedName>
        <fullName evidence="3">Acyltransferase</fullName>
    </submittedName>
</protein>
<feature type="transmembrane region" description="Helical" evidence="1">
    <location>
        <begin position="315"/>
        <end position="336"/>
    </location>
</feature>
<dbReference type="Proteomes" id="UP001197735">
    <property type="component" value="Unassembled WGS sequence"/>
</dbReference>
<accession>A0AAW4TVM8</accession>
<comment type="caution">
    <text evidence="3">The sequence shown here is derived from an EMBL/GenBank/DDBJ whole genome shotgun (WGS) entry which is preliminary data.</text>
</comment>
<keyword evidence="1" id="KW-0472">Membrane</keyword>
<organism evidence="3 4">
    <name type="scientific">Bifidobacterium pseudocatenulatum</name>
    <dbReference type="NCBI Taxonomy" id="28026"/>
    <lineage>
        <taxon>Bacteria</taxon>
        <taxon>Bacillati</taxon>
        <taxon>Actinomycetota</taxon>
        <taxon>Actinomycetes</taxon>
        <taxon>Bifidobacteriales</taxon>
        <taxon>Bifidobacteriaceae</taxon>
        <taxon>Bifidobacterium</taxon>
    </lineage>
</organism>
<evidence type="ECO:0000313" key="3">
    <source>
        <dbReference type="EMBL" id="MCB4880903.1"/>
    </source>
</evidence>
<evidence type="ECO:0000256" key="1">
    <source>
        <dbReference type="SAM" id="Phobius"/>
    </source>
</evidence>
<keyword evidence="1" id="KW-0812">Transmembrane</keyword>
<dbReference type="RefSeq" id="WP_226591004.1">
    <property type="nucleotide sequence ID" value="NZ_JAHXEI010000009.1"/>
</dbReference>
<dbReference type="GO" id="GO:0016747">
    <property type="term" value="F:acyltransferase activity, transferring groups other than amino-acyl groups"/>
    <property type="evidence" value="ECO:0007669"/>
    <property type="project" value="InterPro"/>
</dbReference>
<dbReference type="AlphaFoldDB" id="A0AAW4TVM8"/>